<reference evidence="2 4" key="1">
    <citation type="journal article" date="2014" name="BMC Genomics">
        <title>Genome sequence of Anopheles sinensis provides insight into genetics basis of mosquito competence for malaria parasites.</title>
        <authorList>
            <person name="Zhou D."/>
            <person name="Zhang D."/>
            <person name="Ding G."/>
            <person name="Shi L."/>
            <person name="Hou Q."/>
            <person name="Ye Y."/>
            <person name="Xu Y."/>
            <person name="Zhou H."/>
            <person name="Xiong C."/>
            <person name="Li S."/>
            <person name="Yu J."/>
            <person name="Hong S."/>
            <person name="Yu X."/>
            <person name="Zou P."/>
            <person name="Chen C."/>
            <person name="Chang X."/>
            <person name="Wang W."/>
            <person name="Lv Y."/>
            <person name="Sun Y."/>
            <person name="Ma L."/>
            <person name="Shen B."/>
            <person name="Zhu C."/>
        </authorList>
    </citation>
    <scope>NUCLEOTIDE SEQUENCE [LARGE SCALE GENOMIC DNA]</scope>
</reference>
<evidence type="ECO:0000256" key="1">
    <source>
        <dbReference type="SAM" id="MobiDB-lite"/>
    </source>
</evidence>
<keyword evidence="4" id="KW-1185">Reference proteome</keyword>
<evidence type="ECO:0000313" key="4">
    <source>
        <dbReference type="Proteomes" id="UP000030765"/>
    </source>
</evidence>
<accession>A0A084W1U4</accession>
<name>A0A084W1U4_ANOSI</name>
<feature type="region of interest" description="Disordered" evidence="1">
    <location>
        <begin position="1"/>
        <end position="30"/>
    </location>
</feature>
<gene>
    <name evidence="2" type="ORF">ZHAS_00012107</name>
</gene>
<feature type="region of interest" description="Disordered" evidence="1">
    <location>
        <begin position="145"/>
        <end position="169"/>
    </location>
</feature>
<dbReference type="EnsemblMetazoa" id="ASIC012107-RA">
    <property type="protein sequence ID" value="ASIC012107-PA"/>
    <property type="gene ID" value="ASIC012107"/>
</dbReference>
<evidence type="ECO:0000313" key="3">
    <source>
        <dbReference type="EnsemblMetazoa" id="ASIC012107-PA"/>
    </source>
</evidence>
<dbReference type="EMBL" id="KE525272">
    <property type="protein sequence ID" value="KFB44188.1"/>
    <property type="molecule type" value="Genomic_DNA"/>
</dbReference>
<organism evidence="2">
    <name type="scientific">Anopheles sinensis</name>
    <name type="common">Mosquito</name>
    <dbReference type="NCBI Taxonomy" id="74873"/>
    <lineage>
        <taxon>Eukaryota</taxon>
        <taxon>Metazoa</taxon>
        <taxon>Ecdysozoa</taxon>
        <taxon>Arthropoda</taxon>
        <taxon>Hexapoda</taxon>
        <taxon>Insecta</taxon>
        <taxon>Pterygota</taxon>
        <taxon>Neoptera</taxon>
        <taxon>Endopterygota</taxon>
        <taxon>Diptera</taxon>
        <taxon>Nematocera</taxon>
        <taxon>Culicoidea</taxon>
        <taxon>Culicidae</taxon>
        <taxon>Anophelinae</taxon>
        <taxon>Anopheles</taxon>
    </lineage>
</organism>
<dbReference type="VEuPathDB" id="VectorBase:ASIC012107"/>
<sequence length="184" mass="20684">MEAGGSRVYDEKAPMAVDSRNQQKHPSLAPNRGLNQVIHHVTMTTAASTASHHFVRPPLGAFFDQLPATQWCFLFLVFHTKNSCRDAFHKTTTAYHKLPKRGRHGQTREGDEIITERYDVGSEPGWLFPGRVGVEGEDIQVGALDRLPHSPSRNTQEKSPNKAHFPNRPFSFLEEVTVDKDKNA</sequence>
<dbReference type="EMBL" id="ATLV01019460">
    <property type="status" value="NOT_ANNOTATED_CDS"/>
    <property type="molecule type" value="Genomic_DNA"/>
</dbReference>
<protein>
    <submittedName>
        <fullName evidence="2 3">Uncharacterized protein</fullName>
    </submittedName>
</protein>
<dbReference type="AlphaFoldDB" id="A0A084W1U4"/>
<proteinExistence type="predicted"/>
<evidence type="ECO:0000313" key="2">
    <source>
        <dbReference type="EMBL" id="KFB44188.1"/>
    </source>
</evidence>
<dbReference type="Proteomes" id="UP000030765">
    <property type="component" value="Unassembled WGS sequence"/>
</dbReference>
<reference evidence="3" key="2">
    <citation type="submission" date="2020-05" db="UniProtKB">
        <authorList>
            <consortium name="EnsemblMetazoa"/>
        </authorList>
    </citation>
    <scope>IDENTIFICATION</scope>
</reference>